<protein>
    <recommendedName>
        <fullName evidence="3">Omp28-related outer membrane protein</fullName>
    </recommendedName>
</protein>
<organism evidence="1 2">
    <name type="scientific">Aequorivita ciconiae</name>
    <dbReference type="NCBI Taxonomy" id="2494375"/>
    <lineage>
        <taxon>Bacteria</taxon>
        <taxon>Pseudomonadati</taxon>
        <taxon>Bacteroidota</taxon>
        <taxon>Flavobacteriia</taxon>
        <taxon>Flavobacteriales</taxon>
        <taxon>Flavobacteriaceae</taxon>
        <taxon>Aequorivita</taxon>
    </lineage>
</organism>
<dbReference type="Proteomes" id="UP000285517">
    <property type="component" value="Chromosome"/>
</dbReference>
<accession>A0A410G6G1</accession>
<proteinExistence type="predicted"/>
<dbReference type="Gene3D" id="2.60.40.10">
    <property type="entry name" value="Immunoglobulins"/>
    <property type="match status" value="1"/>
</dbReference>
<dbReference type="InterPro" id="IPR021615">
    <property type="entry name" value="Omp28"/>
</dbReference>
<gene>
    <name evidence="1" type="ORF">EI546_14575</name>
</gene>
<dbReference type="Pfam" id="PF11551">
    <property type="entry name" value="Omp28"/>
    <property type="match status" value="1"/>
</dbReference>
<dbReference type="EMBL" id="CP034951">
    <property type="protein sequence ID" value="QAA82867.1"/>
    <property type="molecule type" value="Genomic_DNA"/>
</dbReference>
<evidence type="ECO:0000313" key="2">
    <source>
        <dbReference type="Proteomes" id="UP000285517"/>
    </source>
</evidence>
<evidence type="ECO:0008006" key="3">
    <source>
        <dbReference type="Google" id="ProtNLM"/>
    </source>
</evidence>
<dbReference type="SUPFAM" id="SSF52833">
    <property type="entry name" value="Thioredoxin-like"/>
    <property type="match status" value="1"/>
</dbReference>
<dbReference type="InterPro" id="IPR013783">
    <property type="entry name" value="Ig-like_fold"/>
</dbReference>
<dbReference type="AlphaFoldDB" id="A0A410G6G1"/>
<sequence length="432" mass="47505">MKKLSFQFLTLFVFLAMISCSKKEDPLVEPDAPLTLTLKSDTGTEDFQVLGINTTATFTVIGSDGVDHTAQSQFYVNNEVIPGPTYEFNETGEFSVLAKFNDVTSNTIKFEILEPTDRVLAIDVPKALRNQTITFTLLNDQGEDTSAEATFYVNDEPISGNTFSSPTPGAFNVKATYEANDETFTTPAKEFSVFIPKRKVVIEDYTGTWCGFCPGVALAIDRVKEVTEDVAIVAIHKTSFSLPDPLDFARIRELQDMFNVSDGFPKAQINRTVAWPEPYTIGAVTSMAGNNTDVSIGIKSQLTGSNLTVNVKVVYENGSTPGDKLVVYLLENGVVSPQANYFNETPGHPYQGLGNPIEDYVHNDALRNSLSNLFGDPIPNLPAFEMYTKDYSFSVPSNYVGENLSFVVMVVNENNSAKNAQFSGINEDKNYE</sequence>
<dbReference type="OrthoDB" id="1081990at2"/>
<dbReference type="RefSeq" id="WP_128251231.1">
    <property type="nucleotide sequence ID" value="NZ_CP034951.1"/>
</dbReference>
<dbReference type="PROSITE" id="PS51257">
    <property type="entry name" value="PROKAR_LIPOPROTEIN"/>
    <property type="match status" value="1"/>
</dbReference>
<dbReference type="InterPro" id="IPR036249">
    <property type="entry name" value="Thioredoxin-like_sf"/>
</dbReference>
<reference evidence="1 2" key="1">
    <citation type="submission" date="2019-01" db="EMBL/GenBank/DDBJ databases">
        <title>Complete genome sequencing of Aequorivita sp. H23M31.</title>
        <authorList>
            <person name="Bae J.-W."/>
        </authorList>
    </citation>
    <scope>NUCLEOTIDE SEQUENCE [LARGE SCALE GENOMIC DNA]</scope>
    <source>
        <strain evidence="1 2">H23M31</strain>
    </source>
</reference>
<keyword evidence="2" id="KW-1185">Reference proteome</keyword>
<evidence type="ECO:0000313" key="1">
    <source>
        <dbReference type="EMBL" id="QAA82867.1"/>
    </source>
</evidence>
<name>A0A410G6G1_9FLAO</name>
<dbReference type="KEGG" id="aev:EI546_14575"/>